<dbReference type="OrthoDB" id="9776534at2"/>
<dbReference type="RefSeq" id="WP_093753742.1">
    <property type="nucleotide sequence ID" value="NZ_BSYN01000005.1"/>
</dbReference>
<comment type="similarity">
    <text evidence="6">Belongs to the HSP33 family.</text>
</comment>
<evidence type="ECO:0000313" key="7">
    <source>
        <dbReference type="EMBL" id="SDX40485.1"/>
    </source>
</evidence>
<dbReference type="GO" id="GO:0044183">
    <property type="term" value="F:protein folding chaperone"/>
    <property type="evidence" value="ECO:0007669"/>
    <property type="project" value="TreeGrafter"/>
</dbReference>
<proteinExistence type="inferred from homology"/>
<dbReference type="SUPFAM" id="SSF64397">
    <property type="entry name" value="Hsp33 domain"/>
    <property type="match status" value="1"/>
</dbReference>
<keyword evidence="4 6" id="KW-0143">Chaperone</keyword>
<gene>
    <name evidence="6" type="primary">hslO</name>
    <name evidence="7" type="ORF">SAMN05660923_02258</name>
</gene>
<dbReference type="GO" id="GO:0005737">
    <property type="term" value="C:cytoplasm"/>
    <property type="evidence" value="ECO:0007669"/>
    <property type="project" value="UniProtKB-SubCell"/>
</dbReference>
<dbReference type="HAMAP" id="MF_00117">
    <property type="entry name" value="HslO"/>
    <property type="match status" value="1"/>
</dbReference>
<dbReference type="PANTHER" id="PTHR30111">
    <property type="entry name" value="33 KDA CHAPERONIN"/>
    <property type="match status" value="1"/>
</dbReference>
<dbReference type="GO" id="GO:0051082">
    <property type="term" value="F:unfolded protein binding"/>
    <property type="evidence" value="ECO:0007669"/>
    <property type="project" value="UniProtKB-UniRule"/>
</dbReference>
<dbReference type="Proteomes" id="UP000198828">
    <property type="component" value="Unassembled WGS sequence"/>
</dbReference>
<dbReference type="SUPFAM" id="SSF118352">
    <property type="entry name" value="HSP33 redox switch-like"/>
    <property type="match status" value="1"/>
</dbReference>
<dbReference type="GO" id="GO:0042026">
    <property type="term" value="P:protein refolding"/>
    <property type="evidence" value="ECO:0007669"/>
    <property type="project" value="TreeGrafter"/>
</dbReference>
<evidence type="ECO:0000256" key="1">
    <source>
        <dbReference type="ARBA" id="ARBA00022490"/>
    </source>
</evidence>
<comment type="PTM">
    <text evidence="6">Under oxidizing conditions two disulfide bonds are formed involving the reactive cysteines. Under reducing conditions zinc is bound to the reactive cysteines and the protein is inactive.</text>
</comment>
<evidence type="ECO:0000256" key="3">
    <source>
        <dbReference type="ARBA" id="ARBA00023157"/>
    </source>
</evidence>
<feature type="disulfide bond" description="Redox-active" evidence="6">
    <location>
        <begin position="238"/>
        <end position="240"/>
    </location>
</feature>
<keyword evidence="2 6" id="KW-0862">Zinc</keyword>
<evidence type="ECO:0000256" key="2">
    <source>
        <dbReference type="ARBA" id="ARBA00022833"/>
    </source>
</evidence>
<organism evidence="7 8">
    <name type="scientific">Tepidimicrobium xylanilyticum</name>
    <dbReference type="NCBI Taxonomy" id="1123352"/>
    <lineage>
        <taxon>Bacteria</taxon>
        <taxon>Bacillati</taxon>
        <taxon>Bacillota</taxon>
        <taxon>Tissierellia</taxon>
        <taxon>Tissierellales</taxon>
        <taxon>Tepidimicrobiaceae</taxon>
        <taxon>Tepidimicrobium</taxon>
    </lineage>
</organism>
<evidence type="ECO:0000256" key="5">
    <source>
        <dbReference type="ARBA" id="ARBA00023284"/>
    </source>
</evidence>
<dbReference type="InterPro" id="IPR016153">
    <property type="entry name" value="Heat_shock_Hsp33_N"/>
</dbReference>
<keyword evidence="8" id="KW-1185">Reference proteome</keyword>
<reference evidence="7 8" key="1">
    <citation type="submission" date="2016-10" db="EMBL/GenBank/DDBJ databases">
        <authorList>
            <person name="de Groot N.N."/>
        </authorList>
    </citation>
    <scope>NUCLEOTIDE SEQUENCE [LARGE SCALE GENOMIC DNA]</scope>
    <source>
        <strain evidence="7 8">DSM 23310</strain>
    </source>
</reference>
<keyword evidence="3 6" id="KW-1015">Disulfide bond</keyword>
<accession>A0A1H3BFC3</accession>
<dbReference type="PANTHER" id="PTHR30111:SF1">
    <property type="entry name" value="33 KDA CHAPERONIN"/>
    <property type="match status" value="1"/>
</dbReference>
<evidence type="ECO:0000256" key="6">
    <source>
        <dbReference type="HAMAP-Rule" id="MF_00117"/>
    </source>
</evidence>
<comment type="function">
    <text evidence="6">Redox regulated molecular chaperone. Protects both thermally unfolding and oxidatively damaged proteins from irreversible aggregation. Plays an important role in the bacterial defense system toward oxidative stress.</text>
</comment>
<dbReference type="Gene3D" id="3.55.30.10">
    <property type="entry name" value="Hsp33 domain"/>
    <property type="match status" value="1"/>
</dbReference>
<keyword evidence="5 6" id="KW-0676">Redox-active center</keyword>
<sequence length="290" mass="32304">MKDYVIRCIDEKGSIRLFVAITTKMVEEARITHNTSPTATAALGRVLTAAAMLGITMKGEKDTLTLKIKGDGPIGNIIAVANSRGQVKGYVDNPYADLLTRPDGKLDVGGIVGKTGQLAIIKDLGLKEPYVGYSNLLTGEIAEDLVHYFYHSEQQPSAINLGVLVDKDISVRAAGGYILQILPDVDNRDIDRVEEIIRRAKPISTLIDEGLNPEEIMETLFGEFNMRILEKQSIEFKCNCSKERIEEVLLSLGKEEISKMIEEDEKAEVVCHFCNRKYNFTKDDLRRLIN</sequence>
<dbReference type="CDD" id="cd00498">
    <property type="entry name" value="Hsp33"/>
    <property type="match status" value="1"/>
</dbReference>
<dbReference type="PIRSF" id="PIRSF005261">
    <property type="entry name" value="Heat_shock_Hsp33"/>
    <property type="match status" value="1"/>
</dbReference>
<dbReference type="Pfam" id="PF01430">
    <property type="entry name" value="HSP33"/>
    <property type="match status" value="1"/>
</dbReference>
<evidence type="ECO:0000313" key="8">
    <source>
        <dbReference type="Proteomes" id="UP000198828"/>
    </source>
</evidence>
<feature type="disulfide bond" description="Redox-active" evidence="6">
    <location>
        <begin position="271"/>
        <end position="274"/>
    </location>
</feature>
<keyword evidence="1 6" id="KW-0963">Cytoplasm</keyword>
<dbReference type="Gene3D" id="3.90.1280.10">
    <property type="entry name" value="HSP33 redox switch-like"/>
    <property type="match status" value="1"/>
</dbReference>
<name>A0A1H3BFC3_9FIRM</name>
<dbReference type="EMBL" id="FNNG01000010">
    <property type="protein sequence ID" value="SDX40485.1"/>
    <property type="molecule type" value="Genomic_DNA"/>
</dbReference>
<protein>
    <recommendedName>
        <fullName evidence="6">33 kDa chaperonin</fullName>
    </recommendedName>
    <alternativeName>
        <fullName evidence="6">Heat shock protein 33 homolog</fullName>
        <shortName evidence="6">HSP33</shortName>
    </alternativeName>
</protein>
<dbReference type="InterPro" id="IPR000397">
    <property type="entry name" value="Heat_shock_Hsp33"/>
</dbReference>
<evidence type="ECO:0000256" key="4">
    <source>
        <dbReference type="ARBA" id="ARBA00023186"/>
    </source>
</evidence>
<dbReference type="NCBIfam" id="NF001033">
    <property type="entry name" value="PRK00114.1"/>
    <property type="match status" value="1"/>
</dbReference>
<dbReference type="InterPro" id="IPR016154">
    <property type="entry name" value="Heat_shock_Hsp33_C"/>
</dbReference>
<comment type="subcellular location">
    <subcellularLocation>
        <location evidence="6">Cytoplasm</location>
    </subcellularLocation>
</comment>
<dbReference type="AlphaFoldDB" id="A0A1H3BFC3"/>